<keyword evidence="1" id="KW-0812">Transmembrane</keyword>
<dbReference type="EMBL" id="AP008209">
    <property type="protein sequence ID" value="BAF13893.1"/>
    <property type="molecule type" value="Genomic_DNA"/>
</dbReference>
<evidence type="ECO:0000313" key="3">
    <source>
        <dbReference type="Proteomes" id="UP000000763"/>
    </source>
</evidence>
<dbReference type="KEGG" id="dosa:Os03g0861200"/>
<feature type="transmembrane region" description="Helical" evidence="1">
    <location>
        <begin position="84"/>
        <end position="106"/>
    </location>
</feature>
<organism evidence="2 3">
    <name type="scientific">Oryza sativa subsp. japonica</name>
    <name type="common">Rice</name>
    <dbReference type="NCBI Taxonomy" id="39947"/>
    <lineage>
        <taxon>Eukaryota</taxon>
        <taxon>Viridiplantae</taxon>
        <taxon>Streptophyta</taxon>
        <taxon>Embryophyta</taxon>
        <taxon>Tracheophyta</taxon>
        <taxon>Spermatophyta</taxon>
        <taxon>Magnoliopsida</taxon>
        <taxon>Liliopsida</taxon>
        <taxon>Poales</taxon>
        <taxon>Poaceae</taxon>
        <taxon>BOP clade</taxon>
        <taxon>Oryzoideae</taxon>
        <taxon>Oryzeae</taxon>
        <taxon>Oryzinae</taxon>
        <taxon>Oryza</taxon>
        <taxon>Oryza sativa</taxon>
    </lineage>
</organism>
<feature type="transmembrane region" description="Helical" evidence="1">
    <location>
        <begin position="157"/>
        <end position="173"/>
    </location>
</feature>
<keyword evidence="1" id="KW-1133">Transmembrane helix</keyword>
<evidence type="ECO:0000313" key="2">
    <source>
        <dbReference type="EMBL" id="BAF13893.1"/>
    </source>
</evidence>
<reference evidence="3" key="2">
    <citation type="journal article" date="2008" name="Nucleic Acids Res.">
        <title>The rice annotation project database (RAP-DB): 2008 update.</title>
        <authorList>
            <consortium name="The rice annotation project (RAP)"/>
        </authorList>
    </citation>
    <scope>GENOME REANNOTATION</scope>
    <source>
        <strain evidence="3">cv. Nipponbare</strain>
    </source>
</reference>
<keyword evidence="1" id="KW-0472">Membrane</keyword>
<feature type="transmembrane region" description="Helical" evidence="1">
    <location>
        <begin position="126"/>
        <end position="151"/>
    </location>
</feature>
<accession>A0A0P0W6I2</accession>
<evidence type="ECO:0000256" key="1">
    <source>
        <dbReference type="SAM" id="Phobius"/>
    </source>
</evidence>
<proteinExistence type="predicted"/>
<dbReference type="Gramene" id="Os03t0861200-01">
    <property type="protein sequence ID" value="Os03t0861200-01"/>
    <property type="gene ID" value="Os03g0861200"/>
</dbReference>
<protein>
    <submittedName>
        <fullName evidence="2">Os03g0861200 protein</fullName>
    </submittedName>
</protein>
<gene>
    <name evidence="2" type="ordered locus">Os03g0861200</name>
</gene>
<dbReference type="Proteomes" id="UP000000763">
    <property type="component" value="Chromosome 3"/>
</dbReference>
<sequence length="174" mass="18891">MRGGVETTSFSRITTVFSTTTLSSLLLILETSTSAFFPSVTSKVGGDLPPGSPSLISLAIVLFFTDIEGARGDLTLSSGRVADFLWSSCIIADIFFVWVSSGMLFLREWSMLANFEFEGRSVKALLLGSASFFNLSLDNSFLPFFSFFIAANDEVDLLTAFVLLSLSLLAFPVF</sequence>
<reference evidence="2 3" key="1">
    <citation type="journal article" date="2005" name="Nature">
        <title>The map-based sequence of the rice genome.</title>
        <authorList>
            <consortium name="International rice genome sequencing project (IRGSP)"/>
            <person name="Matsumoto T."/>
            <person name="Wu J."/>
            <person name="Kanamori H."/>
            <person name="Katayose Y."/>
            <person name="Fujisawa M."/>
            <person name="Namiki N."/>
            <person name="Mizuno H."/>
            <person name="Yamamoto K."/>
            <person name="Antonio B.A."/>
            <person name="Baba T."/>
            <person name="Sakata K."/>
            <person name="Nagamura Y."/>
            <person name="Aoki H."/>
            <person name="Arikawa K."/>
            <person name="Arita K."/>
            <person name="Bito T."/>
            <person name="Chiden Y."/>
            <person name="Fujitsuka N."/>
            <person name="Fukunaka R."/>
            <person name="Hamada M."/>
            <person name="Harada C."/>
            <person name="Hayashi A."/>
            <person name="Hijishita S."/>
            <person name="Honda M."/>
            <person name="Hosokawa S."/>
            <person name="Ichikawa Y."/>
            <person name="Idonuma A."/>
            <person name="Iijima M."/>
            <person name="Ikeda M."/>
            <person name="Ikeno M."/>
            <person name="Ito K."/>
            <person name="Ito S."/>
            <person name="Ito T."/>
            <person name="Ito Y."/>
            <person name="Ito Y."/>
            <person name="Iwabuchi A."/>
            <person name="Kamiya K."/>
            <person name="Karasawa W."/>
            <person name="Kurita K."/>
            <person name="Katagiri S."/>
            <person name="Kikuta A."/>
            <person name="Kobayashi H."/>
            <person name="Kobayashi N."/>
            <person name="Machita K."/>
            <person name="Maehara T."/>
            <person name="Masukawa M."/>
            <person name="Mizubayashi T."/>
            <person name="Mukai Y."/>
            <person name="Nagasaki H."/>
            <person name="Nagata Y."/>
            <person name="Naito S."/>
            <person name="Nakashima M."/>
            <person name="Nakama Y."/>
            <person name="Nakamichi Y."/>
            <person name="Nakamura M."/>
            <person name="Meguro A."/>
            <person name="Negishi M."/>
            <person name="Ohta I."/>
            <person name="Ohta T."/>
            <person name="Okamoto M."/>
            <person name="Ono N."/>
            <person name="Saji S."/>
            <person name="Sakaguchi M."/>
            <person name="Sakai K."/>
            <person name="Shibata M."/>
            <person name="Shimokawa T."/>
            <person name="Song J."/>
            <person name="Takazaki Y."/>
            <person name="Terasawa K."/>
            <person name="Tsugane M."/>
            <person name="Tsuji K."/>
            <person name="Ueda S."/>
            <person name="Waki K."/>
            <person name="Yamagata H."/>
            <person name="Yamamoto M."/>
            <person name="Yamamoto S."/>
            <person name="Yamane H."/>
            <person name="Yoshiki S."/>
            <person name="Yoshihara R."/>
            <person name="Yukawa K."/>
            <person name="Zhong H."/>
            <person name="Yano M."/>
            <person name="Yuan Q."/>
            <person name="Ouyang S."/>
            <person name="Liu J."/>
            <person name="Jones K.M."/>
            <person name="Gansberger K."/>
            <person name="Moffat K."/>
            <person name="Hill J."/>
            <person name="Bera J."/>
            <person name="Fadrosh D."/>
            <person name="Jin S."/>
            <person name="Johri S."/>
            <person name="Kim M."/>
            <person name="Overton L."/>
            <person name="Reardon M."/>
            <person name="Tsitrin T."/>
            <person name="Vuong H."/>
            <person name="Weaver B."/>
            <person name="Ciecko A."/>
            <person name="Tallon L."/>
            <person name="Jackson J."/>
            <person name="Pai G."/>
            <person name="Aken S.V."/>
            <person name="Utterback T."/>
            <person name="Reidmuller S."/>
            <person name="Feldblyum T."/>
            <person name="Hsiao J."/>
            <person name="Zismann V."/>
            <person name="Iobst S."/>
            <person name="de Vazeille A.R."/>
            <person name="Buell C.R."/>
            <person name="Ying K."/>
            <person name="Li Y."/>
            <person name="Lu T."/>
            <person name="Huang Y."/>
            <person name="Zhao Q."/>
            <person name="Feng Q."/>
            <person name="Zhang L."/>
            <person name="Zhu J."/>
            <person name="Weng Q."/>
            <person name="Mu J."/>
            <person name="Lu Y."/>
            <person name="Fan D."/>
            <person name="Liu Y."/>
            <person name="Guan J."/>
            <person name="Zhang Y."/>
            <person name="Yu S."/>
            <person name="Liu X."/>
            <person name="Zhang Y."/>
            <person name="Hong G."/>
            <person name="Han B."/>
            <person name="Choisne N."/>
            <person name="Demange N."/>
            <person name="Orjeda G."/>
            <person name="Samain S."/>
            <person name="Cattolico L."/>
            <person name="Pelletier E."/>
            <person name="Couloux A."/>
            <person name="Segurens B."/>
            <person name="Wincker P."/>
            <person name="D'Hont A."/>
            <person name="Scarpelli C."/>
            <person name="Weissenbach J."/>
            <person name="Salanoubat M."/>
            <person name="Quetier F."/>
            <person name="Yu Y."/>
            <person name="Kim H.R."/>
            <person name="Rambo T."/>
            <person name="Currie J."/>
            <person name="Collura K."/>
            <person name="Luo M."/>
            <person name="Yang T."/>
            <person name="Ammiraju J.S.S."/>
            <person name="Engler F."/>
            <person name="Soderlund C."/>
            <person name="Wing R.A."/>
            <person name="Palmer L.E."/>
            <person name="de la Bastide M."/>
            <person name="Spiegel L."/>
            <person name="Nascimento L."/>
            <person name="Zutavern T."/>
            <person name="O'Shaughnessy A."/>
            <person name="Dike S."/>
            <person name="Dedhia N."/>
            <person name="Preston R."/>
            <person name="Balija V."/>
            <person name="McCombie W.R."/>
            <person name="Chow T."/>
            <person name="Chen H."/>
            <person name="Chung M."/>
            <person name="Chen C."/>
            <person name="Shaw J."/>
            <person name="Wu H."/>
            <person name="Hsiao K."/>
            <person name="Chao Y."/>
            <person name="Chu M."/>
            <person name="Cheng C."/>
            <person name="Hour A."/>
            <person name="Lee P."/>
            <person name="Lin S."/>
            <person name="Lin Y."/>
            <person name="Liou J."/>
            <person name="Liu S."/>
            <person name="Hsing Y."/>
            <person name="Raghuvanshi S."/>
            <person name="Mohanty A."/>
            <person name="Bharti A.K."/>
            <person name="Gaur A."/>
            <person name="Gupta V."/>
            <person name="Kumar D."/>
            <person name="Ravi V."/>
            <person name="Vij S."/>
            <person name="Kapur A."/>
            <person name="Khurana P."/>
            <person name="Khurana P."/>
            <person name="Khurana J.P."/>
            <person name="Tyagi A.K."/>
            <person name="Gaikwad K."/>
            <person name="Singh A."/>
            <person name="Dalal V."/>
            <person name="Srivastava S."/>
            <person name="Dixit A."/>
            <person name="Pal A.K."/>
            <person name="Ghazi I.A."/>
            <person name="Yadav M."/>
            <person name="Pandit A."/>
            <person name="Bhargava A."/>
            <person name="Sureshbabu K."/>
            <person name="Batra K."/>
            <person name="Sharma T.R."/>
            <person name="Mohapatra T."/>
            <person name="Singh N.K."/>
            <person name="Messing J."/>
            <person name="Nelson A.B."/>
            <person name="Fuks G."/>
            <person name="Kavchok S."/>
            <person name="Keizer G."/>
            <person name="Linton E."/>
            <person name="Llaca V."/>
            <person name="Song R."/>
            <person name="Tanyolac B."/>
            <person name="Young S."/>
            <person name="Ho-Il K."/>
            <person name="Hahn J.H."/>
            <person name="Sangsakoo G."/>
            <person name="Vanavichit A."/>
            <person name="de Mattos Luiz.A.T."/>
            <person name="Zimmer P.D."/>
            <person name="Malone G."/>
            <person name="Dellagostin O."/>
            <person name="de Oliveira A.C."/>
            <person name="Bevan M."/>
            <person name="Bancroft I."/>
            <person name="Minx P."/>
            <person name="Cordum H."/>
            <person name="Wilson R."/>
            <person name="Cheng Z."/>
            <person name="Jin W."/>
            <person name="Jiang J."/>
            <person name="Leong S.A."/>
            <person name="Iwama H."/>
            <person name="Gojobori T."/>
            <person name="Itoh T."/>
            <person name="Niimura Y."/>
            <person name="Fujii Y."/>
            <person name="Habara T."/>
            <person name="Sakai H."/>
            <person name="Sato Y."/>
            <person name="Wilson G."/>
            <person name="Kumar K."/>
            <person name="McCouch S."/>
            <person name="Juretic N."/>
            <person name="Hoen D."/>
            <person name="Wright S."/>
            <person name="Bruskiewich R."/>
            <person name="Bureau T."/>
            <person name="Miyao A."/>
            <person name="Hirochika H."/>
            <person name="Nishikawa T."/>
            <person name="Kadowaki K."/>
            <person name="Sugiura M."/>
            <person name="Burr B."/>
            <person name="Sasaki T."/>
        </authorList>
    </citation>
    <scope>NUCLEOTIDE SEQUENCE [LARGE SCALE GENOMIC DNA]</scope>
    <source>
        <strain evidence="3">cv. Nipponbare</strain>
    </source>
</reference>
<name>A0A0P0W6I2_ORYSJ</name>
<dbReference type="AlphaFoldDB" id="A0A0P0W6I2"/>